<proteinExistence type="predicted"/>
<gene>
    <name evidence="1" type="ORF">C8E87_0958</name>
</gene>
<sequence>MEGFTRIGVDGVAHNPGMVWWRRAACPVRPVEQEWIDRSMDWFVAEFGLERLRGEVVLPTDGYFPGEYRGTREDVRVVLERLCAHMGIDPARVELEHDEADDNPELSAHVPIHWSGSGAAGHHRMRDGRSVIGIRDDQAARPAGLVATVAHELGHVLLLAEGRISAKRKDHEPLTDLLTVFFGLGIFSANSSFDYSRDDQYTRTSRLGYLTEPMFGYALARYAWLRGEPDPDWARYLDTNPRTFLKRGLRFLTYESGS</sequence>
<dbReference type="RefSeq" id="WP_133871981.1">
    <property type="nucleotide sequence ID" value="NZ_BOMD01000055.1"/>
</dbReference>
<evidence type="ECO:0000313" key="2">
    <source>
        <dbReference type="Proteomes" id="UP000294901"/>
    </source>
</evidence>
<protein>
    <submittedName>
        <fullName evidence="1">Uncharacterized protein</fullName>
    </submittedName>
</protein>
<evidence type="ECO:0000313" key="1">
    <source>
        <dbReference type="EMBL" id="TDO37343.1"/>
    </source>
</evidence>
<keyword evidence="2" id="KW-1185">Reference proteome</keyword>
<dbReference type="AlphaFoldDB" id="A0A4R6JLU7"/>
<dbReference type="EMBL" id="SNWR01000001">
    <property type="protein sequence ID" value="TDO37343.1"/>
    <property type="molecule type" value="Genomic_DNA"/>
</dbReference>
<name>A0A4R6JLU7_9ACTN</name>
<dbReference type="OrthoDB" id="2041998at2"/>
<organism evidence="1 2">
    <name type="scientific">Paractinoplanes brasiliensis</name>
    <dbReference type="NCBI Taxonomy" id="52695"/>
    <lineage>
        <taxon>Bacteria</taxon>
        <taxon>Bacillati</taxon>
        <taxon>Actinomycetota</taxon>
        <taxon>Actinomycetes</taxon>
        <taxon>Micromonosporales</taxon>
        <taxon>Micromonosporaceae</taxon>
        <taxon>Paractinoplanes</taxon>
    </lineage>
</organism>
<comment type="caution">
    <text evidence="1">The sequence shown here is derived from an EMBL/GenBank/DDBJ whole genome shotgun (WGS) entry which is preliminary data.</text>
</comment>
<reference evidence="1 2" key="1">
    <citation type="submission" date="2019-03" db="EMBL/GenBank/DDBJ databases">
        <title>Sequencing the genomes of 1000 actinobacteria strains.</title>
        <authorList>
            <person name="Klenk H.-P."/>
        </authorList>
    </citation>
    <scope>NUCLEOTIDE SEQUENCE [LARGE SCALE GENOMIC DNA]</scope>
    <source>
        <strain evidence="1 2">DSM 43805</strain>
    </source>
</reference>
<accession>A0A4R6JLU7</accession>
<dbReference type="Proteomes" id="UP000294901">
    <property type="component" value="Unassembled WGS sequence"/>
</dbReference>